<feature type="non-terminal residue" evidence="1">
    <location>
        <position position="146"/>
    </location>
</feature>
<accession>A0ACA9SJ90</accession>
<evidence type="ECO:0000313" key="2">
    <source>
        <dbReference type="Proteomes" id="UP000789920"/>
    </source>
</evidence>
<gene>
    <name evidence="1" type="ORF">RPERSI_LOCUS31380</name>
</gene>
<reference evidence="1" key="1">
    <citation type="submission" date="2021-06" db="EMBL/GenBank/DDBJ databases">
        <authorList>
            <person name="Kallberg Y."/>
            <person name="Tangrot J."/>
            <person name="Rosling A."/>
        </authorList>
    </citation>
    <scope>NUCLEOTIDE SEQUENCE</scope>
    <source>
        <strain evidence="1">MA461A</strain>
    </source>
</reference>
<keyword evidence="2" id="KW-1185">Reference proteome</keyword>
<feature type="non-terminal residue" evidence="1">
    <location>
        <position position="1"/>
    </location>
</feature>
<comment type="caution">
    <text evidence="1">The sequence shown here is derived from an EMBL/GenBank/DDBJ whole genome shotgun (WGS) entry which is preliminary data.</text>
</comment>
<sequence>DSEDKENKDIILRINFAIDKYNKGIYDYAFSALNDLTKEYNLKPKIYRLIEYYLAFCYIHGHGVKQDKAYALRITNHLRDNKNYEDALKIYLELTKADEVTLKALRNCYTFKELIHNEDLVFTIALELYSKQKYKESFDFFPNLVQ</sequence>
<dbReference type="EMBL" id="CAJVQC010126299">
    <property type="protein sequence ID" value="CAG8840296.1"/>
    <property type="molecule type" value="Genomic_DNA"/>
</dbReference>
<proteinExistence type="predicted"/>
<evidence type="ECO:0000313" key="1">
    <source>
        <dbReference type="EMBL" id="CAG8840296.1"/>
    </source>
</evidence>
<organism evidence="1 2">
    <name type="scientific">Racocetra persica</name>
    <dbReference type="NCBI Taxonomy" id="160502"/>
    <lineage>
        <taxon>Eukaryota</taxon>
        <taxon>Fungi</taxon>
        <taxon>Fungi incertae sedis</taxon>
        <taxon>Mucoromycota</taxon>
        <taxon>Glomeromycotina</taxon>
        <taxon>Glomeromycetes</taxon>
        <taxon>Diversisporales</taxon>
        <taxon>Gigasporaceae</taxon>
        <taxon>Racocetra</taxon>
    </lineage>
</organism>
<dbReference type="Proteomes" id="UP000789920">
    <property type="component" value="Unassembled WGS sequence"/>
</dbReference>
<name>A0ACA9SJ90_9GLOM</name>
<protein>
    <submittedName>
        <fullName evidence="1">28943_t:CDS:1</fullName>
    </submittedName>
</protein>